<dbReference type="PANTHER" id="PTHR44051:SF8">
    <property type="entry name" value="GLUTATHIONE S-TRANSFERASE GSTA"/>
    <property type="match status" value="1"/>
</dbReference>
<dbReference type="Gene3D" id="1.20.1050.130">
    <property type="match status" value="1"/>
</dbReference>
<reference evidence="1" key="2">
    <citation type="submission" date="2023-01" db="EMBL/GenBank/DDBJ databases">
        <authorList>
            <person name="Petersen C."/>
        </authorList>
    </citation>
    <scope>NUCLEOTIDE SEQUENCE</scope>
    <source>
        <strain evidence="1">IBT 15450</strain>
    </source>
</reference>
<evidence type="ECO:0000313" key="2">
    <source>
        <dbReference type="Proteomes" id="UP001219568"/>
    </source>
</evidence>
<dbReference type="InterPro" id="IPR036282">
    <property type="entry name" value="Glutathione-S-Trfase_C_sf"/>
</dbReference>
<protein>
    <submittedName>
        <fullName evidence="1">Glutathione S-transferase</fullName>
    </submittedName>
</protein>
<dbReference type="SUPFAM" id="SSF47616">
    <property type="entry name" value="GST C-terminal domain-like"/>
    <property type="match status" value="1"/>
</dbReference>
<reference evidence="1" key="1">
    <citation type="journal article" date="2023" name="IMA Fungus">
        <title>Comparative genomic study of the Penicillium genus elucidates a diverse pangenome and 15 lateral gene transfer events.</title>
        <authorList>
            <person name="Petersen C."/>
            <person name="Sorensen T."/>
            <person name="Nielsen M.R."/>
            <person name="Sondergaard T.E."/>
            <person name="Sorensen J.L."/>
            <person name="Fitzpatrick D.A."/>
            <person name="Frisvad J.C."/>
            <person name="Nielsen K.L."/>
        </authorList>
    </citation>
    <scope>NUCLEOTIDE SEQUENCE</scope>
    <source>
        <strain evidence="1">IBT 15450</strain>
    </source>
</reference>
<dbReference type="Proteomes" id="UP001219568">
    <property type="component" value="Unassembled WGS sequence"/>
</dbReference>
<dbReference type="EMBL" id="JAQJZL010000003">
    <property type="protein sequence ID" value="KAJ6048190.1"/>
    <property type="molecule type" value="Genomic_DNA"/>
</dbReference>
<accession>A0AAD6IIN1</accession>
<sequence>MNDHTDTEESIHLYVKRGSSSGVEIIILLEELQLFSLISSRLPYYLCTVNHIEEIADKTFNFVDIHSHLPILTDIHSNGQRFRLQEPGAIVQYLIAHYDIQHRLSYPASSAEDIEVNNWLFFLASRLGPNHKEAVHFLRSPAEVSYGISRFADKIIQLYLALERHLQETQAPTVADAVYVSYVAEANSAGVDIEQFPALNSWYNRMLRRPAVARGLSMRQQHGLLDENMNN</sequence>
<proteinExistence type="predicted"/>
<keyword evidence="2" id="KW-1185">Reference proteome</keyword>
<evidence type="ECO:0000313" key="1">
    <source>
        <dbReference type="EMBL" id="KAJ6048190.1"/>
    </source>
</evidence>
<dbReference type="AlphaFoldDB" id="A0AAD6IIN1"/>
<dbReference type="PANTHER" id="PTHR44051">
    <property type="entry name" value="GLUTATHIONE S-TRANSFERASE-RELATED"/>
    <property type="match status" value="1"/>
</dbReference>
<name>A0AAD6IIN1_PENCN</name>
<gene>
    <name evidence="1" type="ORF">N7460_004337</name>
</gene>
<comment type="caution">
    <text evidence="1">The sequence shown here is derived from an EMBL/GenBank/DDBJ whole genome shotgun (WGS) entry which is preliminary data.</text>
</comment>
<organism evidence="1 2">
    <name type="scientific">Penicillium canescens</name>
    <dbReference type="NCBI Taxonomy" id="5083"/>
    <lineage>
        <taxon>Eukaryota</taxon>
        <taxon>Fungi</taxon>
        <taxon>Dikarya</taxon>
        <taxon>Ascomycota</taxon>
        <taxon>Pezizomycotina</taxon>
        <taxon>Eurotiomycetes</taxon>
        <taxon>Eurotiomycetidae</taxon>
        <taxon>Eurotiales</taxon>
        <taxon>Aspergillaceae</taxon>
        <taxon>Penicillium</taxon>
    </lineage>
</organism>